<protein>
    <recommendedName>
        <fullName evidence="2">Phasin domain-containing protein</fullName>
    </recommendedName>
</protein>
<evidence type="ECO:0000259" key="2">
    <source>
        <dbReference type="Pfam" id="PF09361"/>
    </source>
</evidence>
<dbReference type="AlphaFoldDB" id="A0A7X5F6A0"/>
<feature type="compositionally biased region" description="Low complexity" evidence="1">
    <location>
        <begin position="161"/>
        <end position="170"/>
    </location>
</feature>
<dbReference type="RefSeq" id="WP_161709735.1">
    <property type="nucleotide sequence ID" value="NZ_JAABLQ010000004.1"/>
</dbReference>
<feature type="domain" description="Phasin" evidence="2">
    <location>
        <begin position="54"/>
        <end position="139"/>
    </location>
</feature>
<reference evidence="4" key="1">
    <citation type="submission" date="2020-01" db="EMBL/GenBank/DDBJ databases">
        <authorList>
            <person name="Fang Y."/>
            <person name="Sun R."/>
            <person name="Nie L."/>
            <person name="He J."/>
            <person name="Hao L."/>
            <person name="Wang L."/>
            <person name="Su S."/>
            <person name="Lv E."/>
            <person name="Zhang Z."/>
            <person name="Xie R."/>
            <person name="Liu H."/>
        </authorList>
    </citation>
    <scope>NUCLEOTIDE SEQUENCE [LARGE SCALE GENOMIC DNA]</scope>
    <source>
        <strain evidence="4">XCT-53</strain>
    </source>
</reference>
<proteinExistence type="predicted"/>
<dbReference type="Proteomes" id="UP000586722">
    <property type="component" value="Unassembled WGS sequence"/>
</dbReference>
<organism evidence="3 4">
    <name type="scientific">Pannonibacter tanglangensis</name>
    <dbReference type="NCBI Taxonomy" id="2750084"/>
    <lineage>
        <taxon>Bacteria</taxon>
        <taxon>Pseudomonadati</taxon>
        <taxon>Pseudomonadota</taxon>
        <taxon>Alphaproteobacteria</taxon>
        <taxon>Hyphomicrobiales</taxon>
        <taxon>Stappiaceae</taxon>
        <taxon>Pannonibacter</taxon>
    </lineage>
</organism>
<feature type="region of interest" description="Disordered" evidence="1">
    <location>
        <begin position="161"/>
        <end position="229"/>
    </location>
</feature>
<dbReference type="EMBL" id="JAABLQ010000004">
    <property type="protein sequence ID" value="NBN80526.1"/>
    <property type="molecule type" value="Genomic_DNA"/>
</dbReference>
<feature type="compositionally biased region" description="Low complexity" evidence="1">
    <location>
        <begin position="188"/>
        <end position="229"/>
    </location>
</feature>
<keyword evidence="4" id="KW-1185">Reference proteome</keyword>
<gene>
    <name evidence="3" type="ORF">GWI72_19800</name>
</gene>
<evidence type="ECO:0000256" key="1">
    <source>
        <dbReference type="SAM" id="MobiDB-lite"/>
    </source>
</evidence>
<evidence type="ECO:0000313" key="4">
    <source>
        <dbReference type="Proteomes" id="UP000586722"/>
    </source>
</evidence>
<sequence>MTHEDSKQTRDTAFLSGMDALLPQSWLPAGLGGLPRNWSWAERSDRIEDRTFRCMEDVRRRMVTNAEKAMTSHMDFVTHRLNADLDYVRSLTACRLPDEAMRTMQSFLRTLWQDYESQAQRSLELWKDSVSEGAACAEALTETAVEAVVEIEHAAEEEVALAAPSAPAETAAHRTTDAEGNAPLRTEAVTPADASAPAMAATPARKAPVRKGSGPAAPRKAPAKPAGAA</sequence>
<evidence type="ECO:0000313" key="3">
    <source>
        <dbReference type="EMBL" id="NBN80526.1"/>
    </source>
</evidence>
<comment type="caution">
    <text evidence="3">The sequence shown here is derived from an EMBL/GenBank/DDBJ whole genome shotgun (WGS) entry which is preliminary data.</text>
</comment>
<name>A0A7X5F6A0_9HYPH</name>
<dbReference type="InterPro" id="IPR018968">
    <property type="entry name" value="Phasin"/>
</dbReference>
<dbReference type="Pfam" id="PF09361">
    <property type="entry name" value="Phasin_2"/>
    <property type="match status" value="1"/>
</dbReference>
<accession>A0A7X5F6A0</accession>